<evidence type="ECO:0000256" key="1">
    <source>
        <dbReference type="SAM" id="MobiDB-lite"/>
    </source>
</evidence>
<dbReference type="EMBL" id="JAEUBD010001178">
    <property type="protein sequence ID" value="KAH3665053.1"/>
    <property type="molecule type" value="Genomic_DNA"/>
</dbReference>
<accession>A0A1B7SF51</accession>
<reference evidence="2" key="1">
    <citation type="journal article" date="2021" name="Open Biol.">
        <title>Shared evolutionary footprints suggest mitochondrial oxidative damage underlies multiple complex I losses in fungi.</title>
        <authorList>
            <person name="Schikora-Tamarit M.A."/>
            <person name="Marcet-Houben M."/>
            <person name="Nosek J."/>
            <person name="Gabaldon T."/>
        </authorList>
    </citation>
    <scope>NUCLEOTIDE SEQUENCE</scope>
    <source>
        <strain evidence="2">NCAIM Y.01608</strain>
    </source>
</reference>
<dbReference type="AlphaFoldDB" id="A0A1B7SF51"/>
<evidence type="ECO:0000313" key="2">
    <source>
        <dbReference type="EMBL" id="KAH3665053.1"/>
    </source>
</evidence>
<keyword evidence="3" id="KW-1185">Reference proteome</keyword>
<protein>
    <submittedName>
        <fullName evidence="2">Uncharacterized protein</fullName>
    </submittedName>
</protein>
<proteinExistence type="predicted"/>
<dbReference type="RefSeq" id="XP_018210044.1">
    <property type="nucleotide sequence ID" value="XM_018357352.1"/>
</dbReference>
<feature type="compositionally biased region" description="Low complexity" evidence="1">
    <location>
        <begin position="97"/>
        <end position="116"/>
    </location>
</feature>
<dbReference type="Proteomes" id="UP000788993">
    <property type="component" value="Unassembled WGS sequence"/>
</dbReference>
<comment type="caution">
    <text evidence="2">The sequence shown here is derived from an EMBL/GenBank/DDBJ whole genome shotgun (WGS) entry which is preliminary data.</text>
</comment>
<feature type="region of interest" description="Disordered" evidence="1">
    <location>
        <begin position="85"/>
        <end position="147"/>
    </location>
</feature>
<reference evidence="2" key="2">
    <citation type="submission" date="2021-01" db="EMBL/GenBank/DDBJ databases">
        <authorList>
            <person name="Schikora-Tamarit M.A."/>
        </authorList>
    </citation>
    <scope>NUCLEOTIDE SEQUENCE</scope>
    <source>
        <strain evidence="2">NCAIM Y.01608</strain>
    </source>
</reference>
<gene>
    <name evidence="2" type="ORF">OGATHE_003868</name>
</gene>
<evidence type="ECO:0000313" key="3">
    <source>
        <dbReference type="Proteomes" id="UP000788993"/>
    </source>
</evidence>
<name>A0A1B7SF51_9ASCO</name>
<organism evidence="2 3">
    <name type="scientific">Ogataea polymorpha</name>
    <dbReference type="NCBI Taxonomy" id="460523"/>
    <lineage>
        <taxon>Eukaryota</taxon>
        <taxon>Fungi</taxon>
        <taxon>Dikarya</taxon>
        <taxon>Ascomycota</taxon>
        <taxon>Saccharomycotina</taxon>
        <taxon>Pichiomycetes</taxon>
        <taxon>Pichiales</taxon>
        <taxon>Pichiaceae</taxon>
        <taxon>Ogataea</taxon>
    </lineage>
</organism>
<sequence>MTSEFEHNAAKVVALRNRALIQAATSKDAATRRNYERLLLERRLASDVKEKEIETEHRRVGRLDLVELRADELCMLQNLDAAFRLNSPPRKLKRTSRPPTTAATQAPTQLPQATSQGYLPPPPPQPDVPSAKRVHRFTPDFTPKLDY</sequence>